<reference evidence="2" key="2">
    <citation type="submission" date="2020-03" db="EMBL/GenBank/DDBJ databases">
        <authorList>
            <person name="Fu F.-F."/>
            <person name="Chen J."/>
        </authorList>
    </citation>
    <scope>NUCLEOTIDE SEQUENCE</scope>
    <source>
        <strain evidence="2">Lc1</strain>
    </source>
</reference>
<comment type="caution">
    <text evidence="2">The sequence shown here is derived from an EMBL/GenBank/DDBJ whole genome shotgun (WGS) entry which is preliminary data.</text>
</comment>
<protein>
    <recommendedName>
        <fullName evidence="4">LysM domain-containing protein</fullName>
    </recommendedName>
</protein>
<feature type="chain" id="PRO_5034307904" description="LysM domain-containing protein" evidence="1">
    <location>
        <begin position="25"/>
        <end position="364"/>
    </location>
</feature>
<keyword evidence="3" id="KW-1185">Reference proteome</keyword>
<evidence type="ECO:0000313" key="2">
    <source>
        <dbReference type="EMBL" id="KAF3797490.1"/>
    </source>
</evidence>
<dbReference type="GeneID" id="69021464"/>
<name>A0A8H4C4X7_COLGL</name>
<proteinExistence type="predicted"/>
<evidence type="ECO:0000313" key="3">
    <source>
        <dbReference type="Proteomes" id="UP000613401"/>
    </source>
</evidence>
<dbReference type="Proteomes" id="UP000613401">
    <property type="component" value="Unassembled WGS sequence"/>
</dbReference>
<dbReference type="AlphaFoldDB" id="A0A8H4C4X7"/>
<feature type="signal peptide" evidence="1">
    <location>
        <begin position="1"/>
        <end position="24"/>
    </location>
</feature>
<evidence type="ECO:0008006" key="4">
    <source>
        <dbReference type="Google" id="ProtNLM"/>
    </source>
</evidence>
<dbReference type="EMBL" id="WVTB01000114">
    <property type="protein sequence ID" value="KAF3797490.1"/>
    <property type="molecule type" value="Genomic_DNA"/>
</dbReference>
<organism evidence="2 3">
    <name type="scientific">Colletotrichum gloeosporioides</name>
    <name type="common">Anthracnose fungus</name>
    <name type="synonym">Glomerella cingulata</name>
    <dbReference type="NCBI Taxonomy" id="474922"/>
    <lineage>
        <taxon>Eukaryota</taxon>
        <taxon>Fungi</taxon>
        <taxon>Dikarya</taxon>
        <taxon>Ascomycota</taxon>
        <taxon>Pezizomycotina</taxon>
        <taxon>Sordariomycetes</taxon>
        <taxon>Hypocreomycetidae</taxon>
        <taxon>Glomerellales</taxon>
        <taxon>Glomerellaceae</taxon>
        <taxon>Colletotrichum</taxon>
        <taxon>Colletotrichum gloeosporioides species complex</taxon>
    </lineage>
</organism>
<gene>
    <name evidence="2" type="ORF">GCG54_00014350</name>
</gene>
<evidence type="ECO:0000256" key="1">
    <source>
        <dbReference type="SAM" id="SignalP"/>
    </source>
</evidence>
<accession>A0A8H4C4X7</accession>
<keyword evidence="1" id="KW-0732">Signal</keyword>
<reference evidence="2" key="1">
    <citation type="journal article" date="2020" name="Phytopathology">
        <title>Genome sequence and comparative analysis of Colletotrichum gloeosporioides isolated from Liriodendron leaves.</title>
        <authorList>
            <person name="Fu F.F."/>
            <person name="Hao Z."/>
            <person name="Wang P."/>
            <person name="Lu Y."/>
            <person name="Xue L.J."/>
            <person name="Wei G."/>
            <person name="Tian Y."/>
            <person name="Baishi H."/>
            <person name="Xu H."/>
            <person name="Shi J."/>
            <person name="Cheng T."/>
            <person name="Wang G."/>
            <person name="Yi Y."/>
            <person name="Chen J."/>
        </authorList>
    </citation>
    <scope>NUCLEOTIDE SEQUENCE</scope>
    <source>
        <strain evidence="2">Lc1</strain>
    </source>
</reference>
<sequence>MFTKNFRCASWGATLLFSASVALAQRSPYENIVLADCGIGLGANGGSTSREMIYYPGDVWTGNGLDTYRPTMMVNVPWSGSYPWGQAGGVSATMPNGDVFTVHIDRSIKDPNPAGDAWHKYELDKPLKCYSYHWDKVYQLADGKWCSSAYVCNHRGKPYVKPGSGGGNNNDKDDTTITGSTNSDWVELYEQTAENVVATVRRMFNDKSTDCDTTAISIGSGCTIEWSCHANEGHSELHSLQRLSTAFANLGKTKEYSSKRETTTRICRTPDTRPGREGQCLQWVDKVDHYVKVPRKIKMTMDNIPPKGSGRNPSEHGNMEYEIKCSKSSLECALCNIIGTGLTVPSAGIGASVLIGCISSPLCR</sequence>
<dbReference type="RefSeq" id="XP_045256654.1">
    <property type="nucleotide sequence ID" value="XM_045414188.1"/>
</dbReference>